<keyword evidence="6" id="KW-0446">Lipid-binding</keyword>
<accession>Q19477</accession>
<feature type="signal peptide" evidence="7">
    <location>
        <begin position="1"/>
        <end position="18"/>
    </location>
</feature>
<dbReference type="EMBL" id="BX284605">
    <property type="protein sequence ID" value="CAB01421.1"/>
    <property type="molecule type" value="Genomic_DNA"/>
</dbReference>
<evidence type="ECO:0000256" key="6">
    <source>
        <dbReference type="ARBA" id="ARBA00023121"/>
    </source>
</evidence>
<dbReference type="UCSC" id="F15B9.2">
    <property type="organism name" value="c. elegans"/>
</dbReference>
<evidence type="ECO:0000256" key="4">
    <source>
        <dbReference type="ARBA" id="ARBA00022729"/>
    </source>
</evidence>
<dbReference type="InParanoid" id="Q19477"/>
<dbReference type="WormBase" id="F15B9.2">
    <property type="protein sequence ID" value="CE09407"/>
    <property type="gene ID" value="WBGene00001388"/>
    <property type="gene designation" value="far-4"/>
</dbReference>
<evidence type="ECO:0000256" key="5">
    <source>
        <dbReference type="ARBA" id="ARBA00023054"/>
    </source>
</evidence>
<evidence type="ECO:0000256" key="7">
    <source>
        <dbReference type="SAM" id="SignalP"/>
    </source>
</evidence>
<evidence type="ECO:0000313" key="8">
    <source>
        <dbReference type="EMBL" id="CAB01421.1"/>
    </source>
</evidence>
<dbReference type="Gene3D" id="1.20.120.1100">
    <property type="match status" value="1"/>
</dbReference>
<keyword evidence="3" id="KW-0964">Secreted</keyword>
<dbReference type="PIR" id="T20962">
    <property type="entry name" value="T20962"/>
</dbReference>
<dbReference type="GO" id="GO:0005576">
    <property type="term" value="C:extracellular region"/>
    <property type="evidence" value="ECO:0007669"/>
    <property type="project" value="UniProtKB-SubCell"/>
</dbReference>
<gene>
    <name evidence="8 10" type="primary">far-4</name>
    <name evidence="8" type="ORF">CELE_F15B9.2</name>
    <name evidence="10" type="ORF">F15B9.2</name>
</gene>
<keyword evidence="5" id="KW-0175">Coiled coil</keyword>
<keyword evidence="4 7" id="KW-0732">Signal</keyword>
<dbReference type="PaxDb" id="6239-F15B9.2"/>
<dbReference type="Bgee" id="WBGene00001388">
    <property type="expression patterns" value="Expressed in larva and 1 other cell type or tissue"/>
</dbReference>
<dbReference type="KEGG" id="cel:CELE_F15B9.2"/>
<comment type="subcellular location">
    <subcellularLocation>
        <location evidence="1">Secreted</location>
    </subcellularLocation>
</comment>
<dbReference type="RefSeq" id="NP_506252.1">
    <property type="nucleotide sequence ID" value="NM_073851.5"/>
</dbReference>
<dbReference type="PANTHER" id="PTHR31418">
    <property type="entry name" value="FATTY-ACID AND RETINOL-BINDING PROTEIN 1"/>
    <property type="match status" value="1"/>
</dbReference>
<organism evidence="8 9">
    <name type="scientific">Caenorhabditis elegans</name>
    <dbReference type="NCBI Taxonomy" id="6239"/>
    <lineage>
        <taxon>Eukaryota</taxon>
        <taxon>Metazoa</taxon>
        <taxon>Ecdysozoa</taxon>
        <taxon>Nematoda</taxon>
        <taxon>Chromadorea</taxon>
        <taxon>Rhabditida</taxon>
        <taxon>Rhabditina</taxon>
        <taxon>Rhabditomorpha</taxon>
        <taxon>Rhabditoidea</taxon>
        <taxon>Rhabditidae</taxon>
        <taxon>Peloderinae</taxon>
        <taxon>Caenorhabditis</taxon>
    </lineage>
</organism>
<dbReference type="HOGENOM" id="CLU_117803_0_0_1"/>
<dbReference type="GO" id="GO:0008289">
    <property type="term" value="F:lipid binding"/>
    <property type="evidence" value="ECO:0007669"/>
    <property type="project" value="UniProtKB-KW"/>
</dbReference>
<evidence type="ECO:0000313" key="10">
    <source>
        <dbReference type="WormBase" id="F15B9.2"/>
    </source>
</evidence>
<dbReference type="SMR" id="Q19477"/>
<proteinExistence type="inferred from homology"/>
<keyword evidence="9" id="KW-1185">Reference proteome</keyword>
<dbReference type="STRING" id="6239.F15B9.2.1"/>
<dbReference type="eggNOG" id="ENOG502TG9C">
    <property type="taxonomic scope" value="Eukaryota"/>
</dbReference>
<evidence type="ECO:0000256" key="2">
    <source>
        <dbReference type="ARBA" id="ARBA00006648"/>
    </source>
</evidence>
<dbReference type="OMA" id="SYGSHEK"/>
<dbReference type="OrthoDB" id="5808308at2759"/>
<evidence type="ECO:0000256" key="1">
    <source>
        <dbReference type="ARBA" id="ARBA00004613"/>
    </source>
</evidence>
<dbReference type="PhylomeDB" id="Q19477"/>
<evidence type="ECO:0000256" key="3">
    <source>
        <dbReference type="ARBA" id="ARBA00022525"/>
    </source>
</evidence>
<dbReference type="Proteomes" id="UP000001940">
    <property type="component" value="Chromosome V"/>
</dbReference>
<dbReference type="InterPro" id="IPR008632">
    <property type="entry name" value="Gp-FAR-1"/>
</dbReference>
<dbReference type="GeneID" id="191633"/>
<evidence type="ECO:0000313" key="9">
    <source>
        <dbReference type="Proteomes" id="UP000001940"/>
    </source>
</evidence>
<reference evidence="8 9" key="1">
    <citation type="journal article" date="1998" name="Science">
        <title>Genome sequence of the nematode C. elegans: a platform for investigating biology.</title>
        <authorList>
            <consortium name="The C. elegans sequencing consortium"/>
            <person name="Sulson J.E."/>
            <person name="Waterston R."/>
        </authorList>
    </citation>
    <scope>NUCLEOTIDE SEQUENCE [LARGE SCALE GENOMIC DNA]</scope>
    <source>
        <strain evidence="8 9">Bristol N2</strain>
    </source>
</reference>
<name>Q19477_CAEEL</name>
<dbReference type="CTD" id="191633"/>
<sequence length="205" mass="23154">MSKLLLLVLSLLFFITSAFPFGEPQAGGFQKFKNLLPRELVEAYSNLSQKDQPDLKDVFRNHQNYRNEQEMVNALKMKNPALGARMERRLMALKQKIDGLSSEEAKGFIQNLISTGRQIYAQRLNGQQMDQSQLRQVGMGIAMHYRSLPPYAQQELQSTFPQIFQFMRQMREQRLRSMMGGFFGGGGGIGMGQGMGQGMGMGMGK</sequence>
<feature type="chain" id="PRO_5004187326" evidence="7">
    <location>
        <begin position="19"/>
        <end position="205"/>
    </location>
</feature>
<dbReference type="Pfam" id="PF05823">
    <property type="entry name" value="Gp-FAR-1"/>
    <property type="match status" value="1"/>
</dbReference>
<dbReference type="AlphaFoldDB" id="Q19477"/>
<dbReference type="AGR" id="WB:WBGene00001388"/>
<dbReference type="FunCoup" id="Q19477">
    <property type="interactions" value="833"/>
</dbReference>
<comment type="similarity">
    <text evidence="2">Belongs to the fatty-acid and retinol-binding protein (FARBP) family.</text>
</comment>
<dbReference type="PANTHER" id="PTHR31418:SF4">
    <property type="entry name" value="DUF148 DOMAIN-CONTAINING PROTEIN-RELATED"/>
    <property type="match status" value="1"/>
</dbReference>
<protein>
    <submittedName>
        <fullName evidence="8">DUF148 domain-containing protein</fullName>
    </submittedName>
</protein>